<dbReference type="InterPro" id="IPR009078">
    <property type="entry name" value="Ferritin-like_SF"/>
</dbReference>
<protein>
    <recommendedName>
        <fullName evidence="3">Ferritin</fullName>
    </recommendedName>
</protein>
<dbReference type="Gene3D" id="1.10.620.20">
    <property type="entry name" value="Ribonucleotide Reductase, subunit A"/>
    <property type="match status" value="1"/>
</dbReference>
<evidence type="ECO:0000313" key="2">
    <source>
        <dbReference type="Proteomes" id="UP000242951"/>
    </source>
</evidence>
<comment type="caution">
    <text evidence="1">The sequence shown here is derived from an EMBL/GenBank/DDBJ whole genome shotgun (WGS) entry which is preliminary data.</text>
</comment>
<reference evidence="1 2" key="1">
    <citation type="submission" date="2015-06" db="EMBL/GenBank/DDBJ databases">
        <title>Comparative genomics of Burkholderia leaf nodule symbionts.</title>
        <authorList>
            <person name="Carlier A."/>
            <person name="Eberl L."/>
            <person name="Pinto-Carbo M."/>
        </authorList>
    </citation>
    <scope>NUCLEOTIDE SEQUENCE [LARGE SCALE GENOMIC DNA]</scope>
    <source>
        <strain evidence="1 2">UZHbot3</strain>
    </source>
</reference>
<keyword evidence="2" id="KW-1185">Reference proteome</keyword>
<name>A0ABR5HLX7_9BURK</name>
<gene>
    <name evidence="1" type="ORF">BPMI_04877</name>
</gene>
<proteinExistence type="predicted"/>
<accession>A0ABR5HLX7</accession>
<organism evidence="1 2">
    <name type="scientific">Candidatus Burkholderia pumila</name>
    <dbReference type="NCBI Taxonomy" id="1090375"/>
    <lineage>
        <taxon>Bacteria</taxon>
        <taxon>Pseudomonadati</taxon>
        <taxon>Pseudomonadota</taxon>
        <taxon>Betaproteobacteria</taxon>
        <taxon>Burkholderiales</taxon>
        <taxon>Burkholderiaceae</taxon>
        <taxon>Burkholderia</taxon>
    </lineage>
</organism>
<sequence length="294" mass="34532">MNTMLYPELYKSLESVRWDMEKDIPWDKFDAPLLTDEQAKTIKMNAITEWSALPATEMFLRDNQNDSDFSAFMSVWFFEEQKHSLVLMEYLRRFKPEFVPSEEELHAVRFEFDSAPPLETLMLHFCGEIRLNHWYRRAAEWHTEPVIKHIYETISRDEARHGGAYLRYMKKALSQAGDSARAAFAKIGVLMASAHRMEKPLHPTNLHVNQALFPRDTVQSRLPDPEWLERWLDDQIRFDDSWEKKVVERILHNLSILFERSFATAQELNRYRKEVTLRLQAASGGASVLAEQPA</sequence>
<evidence type="ECO:0008006" key="3">
    <source>
        <dbReference type="Google" id="ProtNLM"/>
    </source>
</evidence>
<dbReference type="InterPro" id="IPR012348">
    <property type="entry name" value="RNR-like"/>
</dbReference>
<dbReference type="Proteomes" id="UP000242951">
    <property type="component" value="Unassembled WGS sequence"/>
</dbReference>
<evidence type="ECO:0000313" key="1">
    <source>
        <dbReference type="EMBL" id="KMQ80400.1"/>
    </source>
</evidence>
<dbReference type="EMBL" id="LELG01000095">
    <property type="protein sequence ID" value="KMQ80400.1"/>
    <property type="molecule type" value="Genomic_DNA"/>
</dbReference>
<dbReference type="SUPFAM" id="SSF47240">
    <property type="entry name" value="Ferritin-like"/>
    <property type="match status" value="1"/>
</dbReference>